<dbReference type="AlphaFoldDB" id="A0A822Z557"/>
<dbReference type="InterPro" id="IPR038538">
    <property type="entry name" value="MTERF_sf"/>
</dbReference>
<dbReference type="Pfam" id="PF02536">
    <property type="entry name" value="mTERF"/>
    <property type="match status" value="1"/>
</dbReference>
<name>A0A822Z557_NELNU</name>
<dbReference type="Proteomes" id="UP000607653">
    <property type="component" value="Unassembled WGS sequence"/>
</dbReference>
<keyword evidence="3" id="KW-0809">Transit peptide</keyword>
<keyword evidence="2" id="KW-0804">Transcription</keyword>
<accession>A0A822Z557</accession>
<dbReference type="PANTHER" id="PTHR13068:SF173">
    <property type="entry name" value="EMB|CAB62602.1"/>
    <property type="match status" value="1"/>
</dbReference>
<dbReference type="EMBL" id="DUZY01000005">
    <property type="protein sequence ID" value="DAD40212.1"/>
    <property type="molecule type" value="Genomic_DNA"/>
</dbReference>
<reference evidence="4 5" key="1">
    <citation type="journal article" date="2020" name="Mol. Biol. Evol.">
        <title>Distinct Expression and Methylation Patterns for Genes with Different Fates following a Single Whole-Genome Duplication in Flowering Plants.</title>
        <authorList>
            <person name="Shi T."/>
            <person name="Rahmani R.S."/>
            <person name="Gugger P.F."/>
            <person name="Wang M."/>
            <person name="Li H."/>
            <person name="Zhang Y."/>
            <person name="Li Z."/>
            <person name="Wang Q."/>
            <person name="Van de Peer Y."/>
            <person name="Marchal K."/>
            <person name="Chen J."/>
        </authorList>
    </citation>
    <scope>NUCLEOTIDE SEQUENCE [LARGE SCALE GENOMIC DNA]</scope>
    <source>
        <tissue evidence="4">Leaf</tissue>
    </source>
</reference>
<proteinExistence type="inferred from homology"/>
<comment type="similarity">
    <text evidence="1">Belongs to the mTERF family.</text>
</comment>
<evidence type="ECO:0000313" key="5">
    <source>
        <dbReference type="Proteomes" id="UP000607653"/>
    </source>
</evidence>
<dbReference type="GO" id="GO:0003676">
    <property type="term" value="F:nucleic acid binding"/>
    <property type="evidence" value="ECO:0007669"/>
    <property type="project" value="InterPro"/>
</dbReference>
<dbReference type="Gene3D" id="1.25.70.10">
    <property type="entry name" value="Transcription termination factor 3, mitochondrial"/>
    <property type="match status" value="1"/>
</dbReference>
<protein>
    <recommendedName>
        <fullName evidence="6">Transcription termination factor MTEF1, chloroplastic-like</fullName>
    </recommendedName>
</protein>
<keyword evidence="2" id="KW-0806">Transcription termination</keyword>
<dbReference type="InterPro" id="IPR003690">
    <property type="entry name" value="MTERF"/>
</dbReference>
<evidence type="ECO:0000256" key="3">
    <source>
        <dbReference type="ARBA" id="ARBA00022946"/>
    </source>
</evidence>
<keyword evidence="5" id="KW-1185">Reference proteome</keyword>
<gene>
    <name evidence="4" type="ORF">HUJ06_014535</name>
</gene>
<evidence type="ECO:0000313" key="4">
    <source>
        <dbReference type="EMBL" id="DAD40212.1"/>
    </source>
</evidence>
<keyword evidence="2" id="KW-0805">Transcription regulation</keyword>
<dbReference type="SMART" id="SM00733">
    <property type="entry name" value="Mterf"/>
    <property type="match status" value="4"/>
</dbReference>
<evidence type="ECO:0008006" key="6">
    <source>
        <dbReference type="Google" id="ProtNLM"/>
    </source>
</evidence>
<dbReference type="GO" id="GO:0006353">
    <property type="term" value="P:DNA-templated transcription termination"/>
    <property type="evidence" value="ECO:0007669"/>
    <property type="project" value="UniProtKB-KW"/>
</dbReference>
<organism evidence="4 5">
    <name type="scientific">Nelumbo nucifera</name>
    <name type="common">Sacred lotus</name>
    <dbReference type="NCBI Taxonomy" id="4432"/>
    <lineage>
        <taxon>Eukaryota</taxon>
        <taxon>Viridiplantae</taxon>
        <taxon>Streptophyta</taxon>
        <taxon>Embryophyta</taxon>
        <taxon>Tracheophyta</taxon>
        <taxon>Spermatophyta</taxon>
        <taxon>Magnoliopsida</taxon>
        <taxon>Proteales</taxon>
        <taxon>Nelumbonaceae</taxon>
        <taxon>Nelumbo</taxon>
    </lineage>
</organism>
<evidence type="ECO:0000256" key="2">
    <source>
        <dbReference type="ARBA" id="ARBA00022472"/>
    </source>
</evidence>
<comment type="caution">
    <text evidence="4">The sequence shown here is derived from an EMBL/GenBank/DDBJ whole genome shotgun (WGS) entry which is preliminary data.</text>
</comment>
<evidence type="ECO:0000256" key="1">
    <source>
        <dbReference type="ARBA" id="ARBA00007692"/>
    </source>
</evidence>
<dbReference type="PANTHER" id="PTHR13068">
    <property type="entry name" value="CGI-12 PROTEIN-RELATED"/>
    <property type="match status" value="1"/>
</dbReference>
<sequence length="181" mass="21184">MLLKRQPTLFAMKPSNLRERVHRVMEMGFSADSRMLVHALYTVSCMSQATLERKFNLFQSFGFSKDECMSMFRRNPGLFRTSEEKLKLGLEFYLYTVGFERKVLVYQPTFLMNSLEKRVIPRYRVLSILKSKKLLKKNPSFAQVLLLSDEVFKEKFIAMFINDAEELLIAYKGESSDSSDE</sequence>